<sequence length="68" mass="7661">MITFHELQEIKTQAGKKPFDVGFKSGLSGRTLFDCPYDHVTDEALRQRHEWLEGFLAALAHNGISGPF</sequence>
<name>A0ABU3PQD2_9CORY</name>
<evidence type="ECO:0000313" key="1">
    <source>
        <dbReference type="EMBL" id="MDT9412017.1"/>
    </source>
</evidence>
<comment type="caution">
    <text evidence="1">The sequence shown here is derived from an EMBL/GenBank/DDBJ whole genome shotgun (WGS) entry which is preliminary data.</text>
</comment>
<dbReference type="EMBL" id="JARUHM010000020">
    <property type="protein sequence ID" value="MDT9412017.1"/>
    <property type="molecule type" value="Genomic_DNA"/>
</dbReference>
<gene>
    <name evidence="1" type="ORF">P8T80_11710</name>
</gene>
<organism evidence="1 2">
    <name type="scientific">Corynebacterium rouxii</name>
    <dbReference type="NCBI Taxonomy" id="2719119"/>
    <lineage>
        <taxon>Bacteria</taxon>
        <taxon>Bacillati</taxon>
        <taxon>Actinomycetota</taxon>
        <taxon>Actinomycetes</taxon>
        <taxon>Mycobacteriales</taxon>
        <taxon>Corynebacteriaceae</taxon>
        <taxon>Corynebacterium</taxon>
    </lineage>
</organism>
<accession>A0ABU3PQD2</accession>
<protein>
    <submittedName>
        <fullName evidence="1">Uncharacterized protein</fullName>
    </submittedName>
</protein>
<dbReference type="RefSeq" id="WP_315650025.1">
    <property type="nucleotide sequence ID" value="NZ_JARUHM010000020.1"/>
</dbReference>
<reference evidence="1 2" key="1">
    <citation type="submission" date="2023-03" db="EMBL/GenBank/DDBJ databases">
        <title>Whole genome sequence of the first Corynebacterium rouxii strains isolated in Brazil: a recent member of Corynebacterium diphtheriae complex.</title>
        <authorList>
            <person name="Vieira V."/>
            <person name="Ramos J.N."/>
            <person name="Araujo M.R.B."/>
            <person name="Baio P.V."/>
            <person name="Sant'Anna L.O."/>
            <person name="Veras J.F.C."/>
            <person name="Vieira E.M.D."/>
            <person name="Sousa M.A.B."/>
            <person name="Camargo C.H."/>
            <person name="Sacchi C.T."/>
            <person name="Campos K.R."/>
            <person name="Santos M.B.N."/>
            <person name="Bokermann S."/>
            <person name="Alvim L.B."/>
            <person name="Santos L.S."/>
            <person name="Mattos-Guaraldi A.L."/>
        </authorList>
    </citation>
    <scope>NUCLEOTIDE SEQUENCE [LARGE SCALE GENOMIC DNA]</scope>
    <source>
        <strain evidence="1 2">70862</strain>
    </source>
</reference>
<evidence type="ECO:0000313" key="2">
    <source>
        <dbReference type="Proteomes" id="UP001265983"/>
    </source>
</evidence>
<feature type="non-terminal residue" evidence="1">
    <location>
        <position position="1"/>
    </location>
</feature>
<dbReference type="Proteomes" id="UP001265983">
    <property type="component" value="Unassembled WGS sequence"/>
</dbReference>
<proteinExistence type="predicted"/>
<keyword evidence="2" id="KW-1185">Reference proteome</keyword>